<dbReference type="EMBL" id="CP002961">
    <property type="protein sequence ID" value="AFK03946.1"/>
    <property type="molecule type" value="Genomic_DNA"/>
</dbReference>
<dbReference type="PROSITE" id="PS50977">
    <property type="entry name" value="HTH_TETR_2"/>
    <property type="match status" value="1"/>
</dbReference>
<organism evidence="4 5">
    <name type="scientific">Emticicia oligotrophica (strain DSM 17448 / CIP 109782 / MTCC 6937 / GPTSA100-15)</name>
    <dbReference type="NCBI Taxonomy" id="929562"/>
    <lineage>
        <taxon>Bacteria</taxon>
        <taxon>Pseudomonadati</taxon>
        <taxon>Bacteroidota</taxon>
        <taxon>Cytophagia</taxon>
        <taxon>Cytophagales</taxon>
        <taxon>Leadbetterellaceae</taxon>
        <taxon>Emticicia</taxon>
    </lineage>
</organism>
<sequence>MKPSADTKSRILEKSIELFNRFGFVSIRLQHIADEVGISVGNLAYHFKNKDAIFEAIYEEIEENQKILLADLKIVPLFINIDKHIRDTYAIQQKFSFFYSDTFEILRNFPLIKKKYREYTRWYIQQIENMISFNVARGTFTVESHEKLHLQLAEQYWMTMEFWLYQRRIRTFEEINIEDYVLALWALLLPHFTHIGNLEYKQMHYNENFNWL</sequence>
<protein>
    <submittedName>
        <fullName evidence="4">Regulatory protein TetR</fullName>
    </submittedName>
</protein>
<feature type="domain" description="HTH tetR-type" evidence="3">
    <location>
        <begin position="5"/>
        <end position="65"/>
    </location>
</feature>
<dbReference type="Proteomes" id="UP000002875">
    <property type="component" value="Chromosome"/>
</dbReference>
<gene>
    <name evidence="4" type="ordered locus">Emtol_2811</name>
</gene>
<dbReference type="Gene3D" id="1.10.357.10">
    <property type="entry name" value="Tetracycline Repressor, domain 2"/>
    <property type="match status" value="1"/>
</dbReference>
<feature type="DNA-binding region" description="H-T-H motif" evidence="2">
    <location>
        <begin position="28"/>
        <end position="47"/>
    </location>
</feature>
<accession>A0ABN4ARK2</accession>
<evidence type="ECO:0000259" key="3">
    <source>
        <dbReference type="PROSITE" id="PS50977"/>
    </source>
</evidence>
<dbReference type="PRINTS" id="PR00455">
    <property type="entry name" value="HTHTETR"/>
</dbReference>
<dbReference type="Pfam" id="PF13972">
    <property type="entry name" value="TetR"/>
    <property type="match status" value="1"/>
</dbReference>
<dbReference type="Pfam" id="PF00440">
    <property type="entry name" value="TetR_N"/>
    <property type="match status" value="1"/>
</dbReference>
<keyword evidence="5" id="KW-1185">Reference proteome</keyword>
<dbReference type="SUPFAM" id="SSF46689">
    <property type="entry name" value="Homeodomain-like"/>
    <property type="match status" value="1"/>
</dbReference>
<reference evidence="4 5" key="1">
    <citation type="submission" date="2011-07" db="EMBL/GenBank/DDBJ databases">
        <title>The complete genome of chromosome of Emticicia oligotrophica DSM 17448.</title>
        <authorList>
            <consortium name="US DOE Joint Genome Institute (JGI-PGF)"/>
            <person name="Lucas S."/>
            <person name="Han J."/>
            <person name="Lapidus A."/>
            <person name="Bruce D."/>
            <person name="Goodwin L."/>
            <person name="Pitluck S."/>
            <person name="Peters L."/>
            <person name="Kyrpides N."/>
            <person name="Mavromatis K."/>
            <person name="Ivanova N."/>
            <person name="Ovchinnikova G."/>
            <person name="Teshima H."/>
            <person name="Detter J.C."/>
            <person name="Tapia R."/>
            <person name="Han C."/>
            <person name="Land M."/>
            <person name="Hauser L."/>
            <person name="Markowitz V."/>
            <person name="Cheng J.-F."/>
            <person name="Hugenholtz P."/>
            <person name="Woyke T."/>
            <person name="Wu D."/>
            <person name="Tindall B."/>
            <person name="Pomrenke H."/>
            <person name="Brambilla E."/>
            <person name="Klenk H.-P."/>
            <person name="Eisen J.A."/>
        </authorList>
    </citation>
    <scope>NUCLEOTIDE SEQUENCE [LARGE SCALE GENOMIC DNA]</scope>
    <source>
        <strain evidence="4 5">DSM 17448</strain>
    </source>
</reference>
<name>A0ABN4ARK2_EMTOG</name>
<keyword evidence="1 2" id="KW-0238">DNA-binding</keyword>
<evidence type="ECO:0000313" key="4">
    <source>
        <dbReference type="EMBL" id="AFK03946.1"/>
    </source>
</evidence>
<proteinExistence type="predicted"/>
<evidence type="ECO:0000313" key="5">
    <source>
        <dbReference type="Proteomes" id="UP000002875"/>
    </source>
</evidence>
<dbReference type="InterPro" id="IPR025722">
    <property type="entry name" value="TetR"/>
</dbReference>
<evidence type="ECO:0000256" key="2">
    <source>
        <dbReference type="PROSITE-ProRule" id="PRU00335"/>
    </source>
</evidence>
<dbReference type="InterPro" id="IPR009057">
    <property type="entry name" value="Homeodomain-like_sf"/>
</dbReference>
<evidence type="ECO:0000256" key="1">
    <source>
        <dbReference type="ARBA" id="ARBA00023125"/>
    </source>
</evidence>
<dbReference type="InterPro" id="IPR001647">
    <property type="entry name" value="HTH_TetR"/>
</dbReference>